<dbReference type="OrthoDB" id="1938527at2759"/>
<dbReference type="Gramene" id="TraesCAD_scaffold_002283_01G000700.1">
    <property type="protein sequence ID" value="TraesCAD_scaffold_002283_01G000700.1"/>
    <property type="gene ID" value="TraesCAD_scaffold_002283_01G000700"/>
</dbReference>
<accession>A0A3B6GLU5</accession>
<organism evidence="1">
    <name type="scientific">Triticum aestivum</name>
    <name type="common">Wheat</name>
    <dbReference type="NCBI Taxonomy" id="4565"/>
    <lineage>
        <taxon>Eukaryota</taxon>
        <taxon>Viridiplantae</taxon>
        <taxon>Streptophyta</taxon>
        <taxon>Embryophyta</taxon>
        <taxon>Tracheophyta</taxon>
        <taxon>Spermatophyta</taxon>
        <taxon>Magnoliopsida</taxon>
        <taxon>Liliopsida</taxon>
        <taxon>Poales</taxon>
        <taxon>Poaceae</taxon>
        <taxon>BOP clade</taxon>
        <taxon>Pooideae</taxon>
        <taxon>Triticodae</taxon>
        <taxon>Triticeae</taxon>
        <taxon>Triticinae</taxon>
        <taxon>Triticum</taxon>
    </lineage>
</organism>
<dbReference type="AlphaFoldDB" id="A0A3B6GLU5"/>
<dbReference type="Gramene" id="TraesCS3D03G0047800.1">
    <property type="protein sequence ID" value="TraesCS3D03G0047800.1.CDS"/>
    <property type="gene ID" value="TraesCS3D03G0047800"/>
</dbReference>
<keyword evidence="2" id="KW-1185">Reference proteome</keyword>
<dbReference type="SUPFAM" id="SSF81383">
    <property type="entry name" value="F-box domain"/>
    <property type="match status" value="1"/>
</dbReference>
<dbReference type="PANTHER" id="PTHR47993">
    <property type="entry name" value="OS09G0372900 PROTEIN-RELATED"/>
    <property type="match status" value="1"/>
</dbReference>
<name>A0A3B6GLU5_WHEAT</name>
<dbReference type="Proteomes" id="UP000019116">
    <property type="component" value="Chromosome 3D"/>
</dbReference>
<protein>
    <submittedName>
        <fullName evidence="1">Uncharacterized protein</fullName>
    </submittedName>
</protein>
<dbReference type="Gramene" id="TraesWEE_scaffold_046535_01G000700.1">
    <property type="protein sequence ID" value="TraesWEE_scaffold_046535_01G000700.1"/>
    <property type="gene ID" value="TraesWEE_scaffold_046535_01G000700"/>
</dbReference>
<proteinExistence type="predicted"/>
<dbReference type="EnsemblPlants" id="TraesCS3D02G027000.1">
    <property type="protein sequence ID" value="TraesCS3D02G027000.1"/>
    <property type="gene ID" value="TraesCS3D02G027000"/>
</dbReference>
<dbReference type="Gramene" id="TraesROB_scaffold_020969_01G000700.1">
    <property type="protein sequence ID" value="TraesROB_scaffold_020969_01G000700.1"/>
    <property type="gene ID" value="TraesROB_scaffold_020969_01G000700"/>
</dbReference>
<dbReference type="PANTHER" id="PTHR47993:SF73">
    <property type="entry name" value="F-BOX DOMAIN-CONTAINING PROTEIN"/>
    <property type="match status" value="1"/>
</dbReference>
<sequence>MPDSSGATVLDDLPEWLVVEEILVRLPTKDVLRCRAVRKSWRAGTSADKFVLDHHRRQPSLPIIQHLQGIYCLAAAGDQRIRPVLRYTPPCAVLSFRSPDFFVLAVGSDQPRRIQRPEDSGRWFQLVSRYPGHSPVHHHGSLHWALNVDITVFDTVTETFRKMSRPAQLGHMVSLLDMAGDLALYHLTGHGEIDVWVLQDYDAETWSLQYRINFLEMEALPPLNLEVKGIRSVAVINERELLIKHYPDRLLHCDVDGAFLGNVAVTS</sequence>
<dbReference type="Gramene" id="TraesCLE_scaffold_035945_01G000700.1">
    <property type="protein sequence ID" value="TraesCLE_scaffold_035945_01G000700.1"/>
    <property type="gene ID" value="TraesCLE_scaffold_035945_01G000700"/>
</dbReference>
<dbReference type="Gramene" id="TraesCS3D02G027000.1">
    <property type="protein sequence ID" value="TraesCS3D02G027000.1"/>
    <property type="gene ID" value="TraesCS3D02G027000"/>
</dbReference>
<reference evidence="1" key="1">
    <citation type="submission" date="2018-08" db="EMBL/GenBank/DDBJ databases">
        <authorList>
            <person name="Rossello M."/>
        </authorList>
    </citation>
    <scope>NUCLEOTIDE SEQUENCE [LARGE SCALE GENOMIC DNA]</scope>
    <source>
        <strain evidence="1">cv. Chinese Spring</strain>
    </source>
</reference>
<evidence type="ECO:0000313" key="2">
    <source>
        <dbReference type="Proteomes" id="UP000019116"/>
    </source>
</evidence>
<reference evidence="1" key="2">
    <citation type="submission" date="2018-10" db="UniProtKB">
        <authorList>
            <consortium name="EnsemblPlants"/>
        </authorList>
    </citation>
    <scope>IDENTIFICATION</scope>
</reference>
<dbReference type="InterPro" id="IPR050233">
    <property type="entry name" value="A_thaliana_F-box"/>
</dbReference>
<dbReference type="InterPro" id="IPR036047">
    <property type="entry name" value="F-box-like_dom_sf"/>
</dbReference>
<evidence type="ECO:0000313" key="1">
    <source>
        <dbReference type="EnsemblPlants" id="TraesCS3D02G027000.1"/>
    </source>
</evidence>
<dbReference type="Gramene" id="TraesRN3D0100052900.1">
    <property type="protein sequence ID" value="TraesRN3D0100052900.1"/>
    <property type="gene ID" value="TraesRN3D0100052900"/>
</dbReference>